<feature type="coiled-coil region" evidence="6">
    <location>
        <begin position="34"/>
        <end position="61"/>
    </location>
</feature>
<dbReference type="Proteomes" id="UP000479710">
    <property type="component" value="Unassembled WGS sequence"/>
</dbReference>
<comment type="similarity">
    <text evidence="1">Belongs to the disease resistance NB-LRR family.</text>
</comment>
<dbReference type="GO" id="GO:0006952">
    <property type="term" value="P:defense response"/>
    <property type="evidence" value="ECO:0007669"/>
    <property type="project" value="UniProtKB-KW"/>
</dbReference>
<keyword evidence="6" id="KW-0175">Coiled coil</keyword>
<dbReference type="Gene3D" id="1.20.5.4130">
    <property type="match status" value="1"/>
</dbReference>
<keyword evidence="3" id="KW-0677">Repeat</keyword>
<keyword evidence="4" id="KW-0547">Nucleotide-binding</keyword>
<protein>
    <recommendedName>
        <fullName evidence="7">Disease resistance N-terminal domain-containing protein</fullName>
    </recommendedName>
</protein>
<evidence type="ECO:0000256" key="1">
    <source>
        <dbReference type="ARBA" id="ARBA00008894"/>
    </source>
</evidence>
<name>A0A6G1BI31_9ORYZ</name>
<dbReference type="OrthoDB" id="692108at2759"/>
<evidence type="ECO:0000256" key="5">
    <source>
        <dbReference type="ARBA" id="ARBA00022821"/>
    </source>
</evidence>
<feature type="coiled-coil region" evidence="6">
    <location>
        <begin position="126"/>
        <end position="153"/>
    </location>
</feature>
<proteinExistence type="inferred from homology"/>
<feature type="domain" description="Disease resistance N-terminal" evidence="7">
    <location>
        <begin position="22"/>
        <end position="103"/>
    </location>
</feature>
<gene>
    <name evidence="8" type="ORF">E2562_002299</name>
</gene>
<organism evidence="8 9">
    <name type="scientific">Oryza meyeriana var. granulata</name>
    <dbReference type="NCBI Taxonomy" id="110450"/>
    <lineage>
        <taxon>Eukaryota</taxon>
        <taxon>Viridiplantae</taxon>
        <taxon>Streptophyta</taxon>
        <taxon>Embryophyta</taxon>
        <taxon>Tracheophyta</taxon>
        <taxon>Spermatophyta</taxon>
        <taxon>Magnoliopsida</taxon>
        <taxon>Liliopsida</taxon>
        <taxon>Poales</taxon>
        <taxon>Poaceae</taxon>
        <taxon>BOP clade</taxon>
        <taxon>Oryzoideae</taxon>
        <taxon>Oryzeae</taxon>
        <taxon>Oryzinae</taxon>
        <taxon>Oryza</taxon>
        <taxon>Oryza meyeriana</taxon>
    </lineage>
</organism>
<comment type="caution">
    <text evidence="8">The sequence shown here is derived from an EMBL/GenBank/DDBJ whole genome shotgun (WGS) entry which is preliminary data.</text>
</comment>
<dbReference type="InterPro" id="IPR038005">
    <property type="entry name" value="RX-like_CC"/>
</dbReference>
<dbReference type="InterPro" id="IPR041118">
    <property type="entry name" value="Rx_N"/>
</dbReference>
<evidence type="ECO:0000313" key="8">
    <source>
        <dbReference type="EMBL" id="KAF0887580.1"/>
    </source>
</evidence>
<dbReference type="AlphaFoldDB" id="A0A6G1BI31"/>
<evidence type="ECO:0000259" key="7">
    <source>
        <dbReference type="Pfam" id="PF18052"/>
    </source>
</evidence>
<evidence type="ECO:0000256" key="6">
    <source>
        <dbReference type="SAM" id="Coils"/>
    </source>
</evidence>
<dbReference type="CDD" id="cd14798">
    <property type="entry name" value="RX-CC_like"/>
    <property type="match status" value="1"/>
</dbReference>
<dbReference type="EMBL" id="SPHZ02000012">
    <property type="protein sequence ID" value="KAF0887580.1"/>
    <property type="molecule type" value="Genomic_DNA"/>
</dbReference>
<keyword evidence="5" id="KW-0611">Plant defense</keyword>
<evidence type="ECO:0000256" key="2">
    <source>
        <dbReference type="ARBA" id="ARBA00022614"/>
    </source>
</evidence>
<dbReference type="GO" id="GO:0000166">
    <property type="term" value="F:nucleotide binding"/>
    <property type="evidence" value="ECO:0007669"/>
    <property type="project" value="UniProtKB-KW"/>
</dbReference>
<sequence length="172" mass="19656">MRIRLGSTAAFAGTMASALTGVMTSVIIKLSALLGEEYTKLKGLQREVEFMKDELSSMNALLHRLAEVDSGLDVQTKEWRNQVREMSYDIEDCIDNFMHRLHHLGIAEAAGPVHRVAQRLKALSACRRTTNKIQELKARIEDASKRHMRYKLDERTFEPSITWKIVRLRETG</sequence>
<dbReference type="PANTHER" id="PTHR19338:SF64">
    <property type="entry name" value="AAA+ ATPASE DOMAIN-CONTAINING PROTEIN"/>
    <property type="match status" value="1"/>
</dbReference>
<dbReference type="Pfam" id="PF18052">
    <property type="entry name" value="Rx_N"/>
    <property type="match status" value="1"/>
</dbReference>
<reference evidence="8 9" key="1">
    <citation type="submission" date="2019-11" db="EMBL/GenBank/DDBJ databases">
        <title>Whole genome sequence of Oryza granulata.</title>
        <authorList>
            <person name="Li W."/>
        </authorList>
    </citation>
    <scope>NUCLEOTIDE SEQUENCE [LARGE SCALE GENOMIC DNA]</scope>
    <source>
        <strain evidence="9">cv. Menghai</strain>
        <tissue evidence="8">Leaf</tissue>
    </source>
</reference>
<evidence type="ECO:0000256" key="4">
    <source>
        <dbReference type="ARBA" id="ARBA00022741"/>
    </source>
</evidence>
<keyword evidence="2" id="KW-0433">Leucine-rich repeat</keyword>
<accession>A0A6G1BI31</accession>
<dbReference type="PANTHER" id="PTHR19338">
    <property type="entry name" value="TRANSLOCASE OF INNER MITOCHONDRIAL MEMBRANE 13 HOMOLOG"/>
    <property type="match status" value="1"/>
</dbReference>
<evidence type="ECO:0000313" key="9">
    <source>
        <dbReference type="Proteomes" id="UP000479710"/>
    </source>
</evidence>
<keyword evidence="9" id="KW-1185">Reference proteome</keyword>
<evidence type="ECO:0000256" key="3">
    <source>
        <dbReference type="ARBA" id="ARBA00022737"/>
    </source>
</evidence>